<evidence type="ECO:0000259" key="7">
    <source>
        <dbReference type="PROSITE" id="PS00631"/>
    </source>
</evidence>
<organism evidence="8">
    <name type="scientific">hot springs metagenome</name>
    <dbReference type="NCBI Taxonomy" id="433727"/>
    <lineage>
        <taxon>unclassified sequences</taxon>
        <taxon>metagenomes</taxon>
        <taxon>ecological metagenomes</taxon>
    </lineage>
</organism>
<dbReference type="InterPro" id="IPR043472">
    <property type="entry name" value="Macro_dom-like"/>
</dbReference>
<comment type="caution">
    <text evidence="8">The sequence shown here is derived from an EMBL/GenBank/DDBJ whole genome shotgun (WGS) entry which is preliminary data.</text>
</comment>
<gene>
    <name evidence="8" type="ORF">A45J_2315</name>
</gene>
<dbReference type="InterPro" id="IPR011356">
    <property type="entry name" value="Leucine_aapep/pepB"/>
</dbReference>
<dbReference type="GO" id="GO:0030145">
    <property type="term" value="F:manganese ion binding"/>
    <property type="evidence" value="ECO:0007669"/>
    <property type="project" value="InterPro"/>
</dbReference>
<dbReference type="Gene3D" id="3.40.220.10">
    <property type="entry name" value="Leucine Aminopeptidase, subunit E, domain 1"/>
    <property type="match status" value="1"/>
</dbReference>
<evidence type="ECO:0000256" key="4">
    <source>
        <dbReference type="ARBA" id="ARBA00022438"/>
    </source>
</evidence>
<protein>
    <recommendedName>
        <fullName evidence="3">leucyl aminopeptidase</fullName>
        <ecNumber evidence="3">3.4.11.1</ecNumber>
    </recommendedName>
</protein>
<dbReference type="GO" id="GO:0005737">
    <property type="term" value="C:cytoplasm"/>
    <property type="evidence" value="ECO:0007669"/>
    <property type="project" value="InterPro"/>
</dbReference>
<dbReference type="AlphaFoldDB" id="A0A5J4L6P8"/>
<proteinExistence type="inferred from homology"/>
<dbReference type="EC" id="3.4.11.1" evidence="3"/>
<comment type="similarity">
    <text evidence="2">Belongs to the peptidase M17 family.</text>
</comment>
<keyword evidence="5" id="KW-0645">Protease</keyword>
<dbReference type="InterPro" id="IPR008283">
    <property type="entry name" value="Peptidase_M17_N"/>
</dbReference>
<evidence type="ECO:0000256" key="5">
    <source>
        <dbReference type="ARBA" id="ARBA00022670"/>
    </source>
</evidence>
<dbReference type="NCBIfam" id="NF002083">
    <property type="entry name" value="PRK00913.3-5"/>
    <property type="match status" value="1"/>
</dbReference>
<dbReference type="GO" id="GO:0006508">
    <property type="term" value="P:proteolysis"/>
    <property type="evidence" value="ECO:0007669"/>
    <property type="project" value="UniProtKB-KW"/>
</dbReference>
<comment type="catalytic activity">
    <reaction evidence="1">
        <text>Release of an N-terminal amino acid, Xaa-|-Yaa-, in which Xaa is preferably Leu, but may be other amino acids including Pro although not Arg or Lys, and Yaa may be Pro. Amino acid amides and methyl esters are also readily hydrolyzed, but rates on arylamides are exceedingly low.</text>
        <dbReference type="EC" id="3.4.11.1"/>
    </reaction>
</comment>
<dbReference type="PRINTS" id="PR00481">
    <property type="entry name" value="LAMNOPPTDASE"/>
</dbReference>
<dbReference type="Pfam" id="PF02789">
    <property type="entry name" value="Peptidase_M17_N"/>
    <property type="match status" value="1"/>
</dbReference>
<dbReference type="InterPro" id="IPR000819">
    <property type="entry name" value="Peptidase_M17_C"/>
</dbReference>
<evidence type="ECO:0000256" key="3">
    <source>
        <dbReference type="ARBA" id="ARBA00012565"/>
    </source>
</evidence>
<evidence type="ECO:0000256" key="1">
    <source>
        <dbReference type="ARBA" id="ARBA00000135"/>
    </source>
</evidence>
<dbReference type="HAMAP" id="MF_00181">
    <property type="entry name" value="Cytosol_peptidase_M17"/>
    <property type="match status" value="1"/>
</dbReference>
<sequence length="488" mass="53436">MNILIKNIPEKEIKADALVLPLFENDSIDIYSDIDFIVGGIIKRLINSKEFTGKQNQTALLHVRDINSDRILLIGLGKQSDITTNRIREAGGKAFSFLRDIGVKDIAVSTGIFGYLPKDFKAYEKPAFYFIEGGLLSLYRFEKYKKSENDKEIKTVSILGIDKDIPVKWLQTVVSAVNFAKDLVNTPSNDMTPTILSKVAESLSGKKIKVKILEKKDIEKEGMGAYLSVSKGSNEPPKLIVIEYRGEKRKPLAIIGKSITFDSGGISLKPAEGMEKMKYDMSGGASVLAIIKAASELELPVNIVGILPATENLPGGSASKPGDIVKTITGKTIEIINTDAEGRLTLADAIGYAIKYYKPEVIIDIATLTGACSIALGNEAIAMMGNNNALMEKLKKASDDTYERVWQMPLYDEYKDYIKSDVADIKNSGGKNGSLVTAGYFLREFAGDTPWAHLDIAGTAWNDKDKPYMPKGATAIGVRLILNFLKEL</sequence>
<dbReference type="PANTHER" id="PTHR11963:SF23">
    <property type="entry name" value="CYTOSOL AMINOPEPTIDASE"/>
    <property type="match status" value="1"/>
</dbReference>
<reference evidence="8" key="1">
    <citation type="submission" date="2019-10" db="EMBL/GenBank/DDBJ databases">
        <title>Metagenomic sequencing of thiosulfate-disproportionating enrichment culture.</title>
        <authorList>
            <person name="Umezawa K."/>
            <person name="Kojima H."/>
            <person name="Fukui M."/>
        </authorList>
    </citation>
    <scope>NUCLEOTIDE SEQUENCE</scope>
    <source>
        <strain evidence="8">45J</strain>
    </source>
</reference>
<dbReference type="InterPro" id="IPR023042">
    <property type="entry name" value="Peptidase_M17_leu_NH2_pept"/>
</dbReference>
<feature type="domain" description="Cytosol aminopeptidase" evidence="7">
    <location>
        <begin position="337"/>
        <end position="344"/>
    </location>
</feature>
<dbReference type="PROSITE" id="PS00631">
    <property type="entry name" value="CYTOSOL_AP"/>
    <property type="match status" value="1"/>
</dbReference>
<dbReference type="NCBIfam" id="NF002073">
    <property type="entry name" value="PRK00913.1-2"/>
    <property type="match status" value="1"/>
</dbReference>
<dbReference type="Pfam" id="PF00883">
    <property type="entry name" value="Peptidase_M17"/>
    <property type="match status" value="1"/>
</dbReference>
<evidence type="ECO:0000256" key="2">
    <source>
        <dbReference type="ARBA" id="ARBA00009528"/>
    </source>
</evidence>
<dbReference type="CDD" id="cd00433">
    <property type="entry name" value="Peptidase_M17"/>
    <property type="match status" value="1"/>
</dbReference>
<dbReference type="SUPFAM" id="SSF53187">
    <property type="entry name" value="Zn-dependent exopeptidases"/>
    <property type="match status" value="1"/>
</dbReference>
<dbReference type="SUPFAM" id="SSF52949">
    <property type="entry name" value="Macro domain-like"/>
    <property type="match status" value="1"/>
</dbReference>
<accession>A0A5J4L6P8</accession>
<keyword evidence="4 8" id="KW-0031">Aminopeptidase</keyword>
<dbReference type="GO" id="GO:0070006">
    <property type="term" value="F:metalloaminopeptidase activity"/>
    <property type="evidence" value="ECO:0007669"/>
    <property type="project" value="InterPro"/>
</dbReference>
<dbReference type="NCBIfam" id="NF002074">
    <property type="entry name" value="PRK00913.1-4"/>
    <property type="match status" value="1"/>
</dbReference>
<evidence type="ECO:0000313" key="8">
    <source>
        <dbReference type="EMBL" id="GER94551.1"/>
    </source>
</evidence>
<dbReference type="Gene3D" id="3.40.630.10">
    <property type="entry name" value="Zn peptidases"/>
    <property type="match status" value="1"/>
</dbReference>
<dbReference type="PANTHER" id="PTHR11963">
    <property type="entry name" value="LEUCINE AMINOPEPTIDASE-RELATED"/>
    <property type="match status" value="1"/>
</dbReference>
<keyword evidence="6" id="KW-0378">Hydrolase</keyword>
<evidence type="ECO:0000256" key="6">
    <source>
        <dbReference type="ARBA" id="ARBA00022801"/>
    </source>
</evidence>
<dbReference type="EMBL" id="BLAB01000001">
    <property type="protein sequence ID" value="GER94551.1"/>
    <property type="molecule type" value="Genomic_DNA"/>
</dbReference>
<name>A0A5J4L6P8_9ZZZZ</name>